<keyword evidence="1" id="KW-1185">Reference proteome</keyword>
<name>A0A915ILX1_ROMCU</name>
<accession>A0A915ILX1</accession>
<dbReference type="WBParaSite" id="nRc.2.0.1.t15177-RA">
    <property type="protein sequence ID" value="nRc.2.0.1.t15177-RA"/>
    <property type="gene ID" value="nRc.2.0.1.g15177"/>
</dbReference>
<sequence>MIPGLTIGVADTISLEGITILAAEVDWMRAHISKVVAETVEDDGKVGRASGSSKDRELAGEESMGVVTYGAGTAL</sequence>
<protein>
    <submittedName>
        <fullName evidence="2">Uncharacterized protein</fullName>
    </submittedName>
</protein>
<proteinExistence type="predicted"/>
<evidence type="ECO:0000313" key="1">
    <source>
        <dbReference type="Proteomes" id="UP000887565"/>
    </source>
</evidence>
<organism evidence="1 2">
    <name type="scientific">Romanomermis culicivorax</name>
    <name type="common">Nematode worm</name>
    <dbReference type="NCBI Taxonomy" id="13658"/>
    <lineage>
        <taxon>Eukaryota</taxon>
        <taxon>Metazoa</taxon>
        <taxon>Ecdysozoa</taxon>
        <taxon>Nematoda</taxon>
        <taxon>Enoplea</taxon>
        <taxon>Dorylaimia</taxon>
        <taxon>Mermithida</taxon>
        <taxon>Mermithoidea</taxon>
        <taxon>Mermithidae</taxon>
        <taxon>Romanomermis</taxon>
    </lineage>
</organism>
<reference evidence="2" key="1">
    <citation type="submission" date="2022-11" db="UniProtKB">
        <authorList>
            <consortium name="WormBaseParasite"/>
        </authorList>
    </citation>
    <scope>IDENTIFICATION</scope>
</reference>
<evidence type="ECO:0000313" key="2">
    <source>
        <dbReference type="WBParaSite" id="nRc.2.0.1.t15177-RA"/>
    </source>
</evidence>
<dbReference type="AlphaFoldDB" id="A0A915ILX1"/>
<dbReference type="Proteomes" id="UP000887565">
    <property type="component" value="Unplaced"/>
</dbReference>